<dbReference type="InterPro" id="IPR036259">
    <property type="entry name" value="MFS_trans_sf"/>
</dbReference>
<dbReference type="SUPFAM" id="SSF103473">
    <property type="entry name" value="MFS general substrate transporter"/>
    <property type="match status" value="1"/>
</dbReference>
<evidence type="ECO:0000256" key="8">
    <source>
        <dbReference type="SAM" id="MobiDB-lite"/>
    </source>
</evidence>
<feature type="domain" description="Major facilitator superfamily (MFS) profile" evidence="10">
    <location>
        <begin position="25"/>
        <end position="476"/>
    </location>
</feature>
<dbReference type="PROSITE" id="PS00217">
    <property type="entry name" value="SUGAR_TRANSPORT_2"/>
    <property type="match status" value="1"/>
</dbReference>
<dbReference type="InterPro" id="IPR005828">
    <property type="entry name" value="MFS_sugar_transport-like"/>
</dbReference>
<reference evidence="12" key="1">
    <citation type="submission" date="2016-05" db="EMBL/GenBank/DDBJ databases">
        <title>Comparative genomics of biotechnologically important yeasts.</title>
        <authorList>
            <consortium name="DOE Joint Genome Institute"/>
            <person name="Riley R."/>
            <person name="Haridas S."/>
            <person name="Wolfe K.H."/>
            <person name="Lopes M.R."/>
            <person name="Hittinger C.T."/>
            <person name="Goker M."/>
            <person name="Salamov A."/>
            <person name="Wisecaver J."/>
            <person name="Long T.M."/>
            <person name="Aerts A.L."/>
            <person name="Barry K."/>
            <person name="Choi C."/>
            <person name="Clum A."/>
            <person name="Coughlan A.Y."/>
            <person name="Deshpande S."/>
            <person name="Douglass A.P."/>
            <person name="Hanson S.J."/>
            <person name="Klenk H.-P."/>
            <person name="Labutti K."/>
            <person name="Lapidus A."/>
            <person name="Lindquist E."/>
            <person name="Lipzen A."/>
            <person name="Meier-Kolthoff J.P."/>
            <person name="Ohm R.A."/>
            <person name="Otillar R.P."/>
            <person name="Pangilinan J."/>
            <person name="Peng Y."/>
            <person name="Rokas A."/>
            <person name="Rosa C.A."/>
            <person name="Scheuner C."/>
            <person name="Sibirny A.A."/>
            <person name="Slot J.C."/>
            <person name="Stielow J.B."/>
            <person name="Sun H."/>
            <person name="Kurtzman C.P."/>
            <person name="Blackwell M."/>
            <person name="Grigoriev I.V."/>
            <person name="Jeffries T.W."/>
        </authorList>
    </citation>
    <scope>NUCLEOTIDE SEQUENCE [LARGE SCALE GENOMIC DNA]</scope>
    <source>
        <strain evidence="12">NRRL Y-2460</strain>
    </source>
</reference>
<name>A0A1E4TNH5_PACTA</name>
<keyword evidence="4 9" id="KW-0812">Transmembrane</keyword>
<feature type="transmembrane region" description="Helical" evidence="9">
    <location>
        <begin position="423"/>
        <end position="442"/>
    </location>
</feature>
<feature type="transmembrane region" description="Helical" evidence="9">
    <location>
        <begin position="310"/>
        <end position="330"/>
    </location>
</feature>
<organism evidence="11 12">
    <name type="scientific">Pachysolen tannophilus NRRL Y-2460</name>
    <dbReference type="NCBI Taxonomy" id="669874"/>
    <lineage>
        <taxon>Eukaryota</taxon>
        <taxon>Fungi</taxon>
        <taxon>Dikarya</taxon>
        <taxon>Ascomycota</taxon>
        <taxon>Saccharomycotina</taxon>
        <taxon>Pichiomycetes</taxon>
        <taxon>Pachysolenaceae</taxon>
        <taxon>Pachysolen</taxon>
    </lineage>
</organism>
<protein>
    <recommendedName>
        <fullName evidence="10">Major facilitator superfamily (MFS) profile domain-containing protein</fullName>
    </recommendedName>
</protein>
<evidence type="ECO:0000256" key="3">
    <source>
        <dbReference type="ARBA" id="ARBA00022448"/>
    </source>
</evidence>
<dbReference type="PROSITE" id="PS50850">
    <property type="entry name" value="MFS"/>
    <property type="match status" value="1"/>
</dbReference>
<dbReference type="PANTHER" id="PTHR48022">
    <property type="entry name" value="PLASTIDIC GLUCOSE TRANSPORTER 4"/>
    <property type="match status" value="1"/>
</dbReference>
<dbReference type="InterPro" id="IPR005829">
    <property type="entry name" value="Sugar_transporter_CS"/>
</dbReference>
<evidence type="ECO:0000256" key="2">
    <source>
        <dbReference type="ARBA" id="ARBA00010992"/>
    </source>
</evidence>
<feature type="transmembrane region" description="Helical" evidence="9">
    <location>
        <begin position="280"/>
        <end position="298"/>
    </location>
</feature>
<dbReference type="GO" id="GO:0005351">
    <property type="term" value="F:carbohydrate:proton symporter activity"/>
    <property type="evidence" value="ECO:0007669"/>
    <property type="project" value="TreeGrafter"/>
</dbReference>
<dbReference type="InterPro" id="IPR050360">
    <property type="entry name" value="MFS_Sugar_Transporters"/>
</dbReference>
<keyword evidence="3 7" id="KW-0813">Transport</keyword>
<comment type="subcellular location">
    <subcellularLocation>
        <location evidence="1">Membrane</location>
        <topology evidence="1">Multi-pass membrane protein</topology>
    </subcellularLocation>
</comment>
<dbReference type="FunFam" id="1.20.1250.20:FF:000026">
    <property type="entry name" value="MFS quinate transporter QutD"/>
    <property type="match status" value="1"/>
</dbReference>
<evidence type="ECO:0000256" key="4">
    <source>
        <dbReference type="ARBA" id="ARBA00022692"/>
    </source>
</evidence>
<evidence type="ECO:0000256" key="1">
    <source>
        <dbReference type="ARBA" id="ARBA00004141"/>
    </source>
</evidence>
<keyword evidence="6 9" id="KW-0472">Membrane</keyword>
<keyword evidence="12" id="KW-1185">Reference proteome</keyword>
<dbReference type="NCBIfam" id="TIGR00879">
    <property type="entry name" value="SP"/>
    <property type="match status" value="1"/>
</dbReference>
<proteinExistence type="inferred from homology"/>
<dbReference type="Pfam" id="PF00083">
    <property type="entry name" value="Sugar_tr"/>
    <property type="match status" value="1"/>
</dbReference>
<feature type="transmembrane region" description="Helical" evidence="9">
    <location>
        <begin position="454"/>
        <end position="472"/>
    </location>
</feature>
<feature type="transmembrane region" description="Helical" evidence="9">
    <location>
        <begin position="387"/>
        <end position="411"/>
    </location>
</feature>
<gene>
    <name evidence="11" type="ORF">PACTADRAFT_51892</name>
</gene>
<dbReference type="GO" id="GO:0016020">
    <property type="term" value="C:membrane"/>
    <property type="evidence" value="ECO:0007669"/>
    <property type="project" value="UniProtKB-SubCell"/>
</dbReference>
<comment type="similarity">
    <text evidence="2 7">Belongs to the major facilitator superfamily. Sugar transporter (TC 2.A.1.1) family.</text>
</comment>
<feature type="transmembrane region" description="Helical" evidence="9">
    <location>
        <begin position="21"/>
        <end position="47"/>
    </location>
</feature>
<dbReference type="PROSITE" id="PS00216">
    <property type="entry name" value="SUGAR_TRANSPORT_1"/>
    <property type="match status" value="1"/>
</dbReference>
<evidence type="ECO:0000259" key="10">
    <source>
        <dbReference type="PROSITE" id="PS50850"/>
    </source>
</evidence>
<dbReference type="InterPro" id="IPR003663">
    <property type="entry name" value="Sugar/inositol_transpt"/>
</dbReference>
<dbReference type="STRING" id="669874.A0A1E4TNH5"/>
<dbReference type="Gene3D" id="1.20.1250.20">
    <property type="entry name" value="MFS general substrate transporter like domains"/>
    <property type="match status" value="1"/>
</dbReference>
<sequence length="551" mass="61400">MFENRADVVSNFYDKFPKTHNVFIIAAISTLGGLMFGFDISSISAFLSQENYLEFFDSPDTITQGGISSSMAGGSFIGSLGTPFISDPLGRRFCFQISSMLWMIGAAIQSSSQNRAQLICGRFISGLGIGLSSSTAPSYISEISPKKIRGMLGGVFQWAVTIGIMIMFYIGYGCSFIDGVGSFRLAWGLQIVPGIILFVGTPFLPESPRWLANHGKWDRAEQIIRSIGSKQKLKEADVLIELEEIKEQTFIDQEAKDVTYLELFNKQNFRRTSVGMCAQIWQQMCGMNVMMYYIVYIFEMAGYSGNANLVASSIQYVINVVMTIPALLFIDRIGRRVVLLVGAAFMTTWLFAVAGLLAVYSVPAVDFDGNENITISIPSYNNTASKAIIACSYLFVASFAPTWGPGVWVYCSEIFPNRQRAKANGLCTSLNWIFNFALGMFVPTAFHNISWKTYIIFGVLCVAMFFNVLFFFPETQGKTLEEIDKMWQDNIPAWRTRRYVPELPPVEGVFDDKPSEERKENAPSNASTASSTNSMERNENENNNFTSSQKV</sequence>
<dbReference type="OrthoDB" id="4142200at2759"/>
<dbReference type="AlphaFoldDB" id="A0A1E4TNH5"/>
<evidence type="ECO:0000313" key="11">
    <source>
        <dbReference type="EMBL" id="ODV93279.1"/>
    </source>
</evidence>
<dbReference type="PANTHER" id="PTHR48022:SF7">
    <property type="entry name" value="MAJOR FACILITATOR SUPERFAMILY (MFS) PROFILE DOMAIN-CONTAINING PROTEIN-RELATED"/>
    <property type="match status" value="1"/>
</dbReference>
<dbReference type="CDD" id="cd17356">
    <property type="entry name" value="MFS_HXT"/>
    <property type="match status" value="1"/>
</dbReference>
<dbReference type="PRINTS" id="PR00171">
    <property type="entry name" value="SUGRTRNSPORT"/>
</dbReference>
<feature type="transmembrane region" description="Helical" evidence="9">
    <location>
        <begin position="67"/>
        <end position="86"/>
    </location>
</feature>
<feature type="transmembrane region" description="Helical" evidence="9">
    <location>
        <begin position="337"/>
        <end position="360"/>
    </location>
</feature>
<evidence type="ECO:0000256" key="6">
    <source>
        <dbReference type="ARBA" id="ARBA00023136"/>
    </source>
</evidence>
<accession>A0A1E4TNH5</accession>
<dbReference type="InterPro" id="IPR020846">
    <property type="entry name" value="MFS_dom"/>
</dbReference>
<evidence type="ECO:0000256" key="5">
    <source>
        <dbReference type="ARBA" id="ARBA00022989"/>
    </source>
</evidence>
<evidence type="ECO:0000256" key="9">
    <source>
        <dbReference type="SAM" id="Phobius"/>
    </source>
</evidence>
<feature type="transmembrane region" description="Helical" evidence="9">
    <location>
        <begin position="152"/>
        <end position="172"/>
    </location>
</feature>
<evidence type="ECO:0000313" key="12">
    <source>
        <dbReference type="Proteomes" id="UP000094236"/>
    </source>
</evidence>
<evidence type="ECO:0000256" key="7">
    <source>
        <dbReference type="RuleBase" id="RU003346"/>
    </source>
</evidence>
<feature type="compositionally biased region" description="Basic and acidic residues" evidence="8">
    <location>
        <begin position="510"/>
        <end position="521"/>
    </location>
</feature>
<dbReference type="EMBL" id="KV454018">
    <property type="protein sequence ID" value="ODV93279.1"/>
    <property type="molecule type" value="Genomic_DNA"/>
</dbReference>
<feature type="region of interest" description="Disordered" evidence="8">
    <location>
        <begin position="505"/>
        <end position="551"/>
    </location>
</feature>
<feature type="transmembrane region" description="Helical" evidence="9">
    <location>
        <begin position="116"/>
        <end position="140"/>
    </location>
</feature>
<dbReference type="Proteomes" id="UP000094236">
    <property type="component" value="Unassembled WGS sequence"/>
</dbReference>
<feature type="compositionally biased region" description="Low complexity" evidence="8">
    <location>
        <begin position="524"/>
        <end position="551"/>
    </location>
</feature>
<keyword evidence="5 9" id="KW-1133">Transmembrane helix</keyword>